<dbReference type="PROSITE" id="PS51257">
    <property type="entry name" value="PROKAR_LIPOPROTEIN"/>
    <property type="match status" value="1"/>
</dbReference>
<evidence type="ECO:0000313" key="2">
    <source>
        <dbReference type="EMBL" id="MCR2804704.1"/>
    </source>
</evidence>
<dbReference type="RefSeq" id="WP_257445955.1">
    <property type="nucleotide sequence ID" value="NZ_JANIPJ010000008.1"/>
</dbReference>
<dbReference type="InterPro" id="IPR050490">
    <property type="entry name" value="Bact_solute-bd_prot1"/>
</dbReference>
<feature type="signal peptide" evidence="1">
    <location>
        <begin position="1"/>
        <end position="20"/>
    </location>
</feature>
<keyword evidence="3" id="KW-1185">Reference proteome</keyword>
<evidence type="ECO:0000256" key="1">
    <source>
        <dbReference type="SAM" id="SignalP"/>
    </source>
</evidence>
<organism evidence="2 3">
    <name type="scientific">Paenibacillus soyae</name>
    <dbReference type="NCBI Taxonomy" id="2969249"/>
    <lineage>
        <taxon>Bacteria</taxon>
        <taxon>Bacillati</taxon>
        <taxon>Bacillota</taxon>
        <taxon>Bacilli</taxon>
        <taxon>Bacillales</taxon>
        <taxon>Paenibacillaceae</taxon>
        <taxon>Paenibacillus</taxon>
    </lineage>
</organism>
<gene>
    <name evidence="2" type="ORF">NQZ67_12525</name>
</gene>
<dbReference type="Gene3D" id="3.40.190.10">
    <property type="entry name" value="Periplasmic binding protein-like II"/>
    <property type="match status" value="2"/>
</dbReference>
<evidence type="ECO:0000313" key="3">
    <source>
        <dbReference type="Proteomes" id="UP001141950"/>
    </source>
</evidence>
<dbReference type="AlphaFoldDB" id="A0A9X2MR80"/>
<dbReference type="EMBL" id="JANIPJ010000008">
    <property type="protein sequence ID" value="MCR2804704.1"/>
    <property type="molecule type" value="Genomic_DNA"/>
</dbReference>
<keyword evidence="1" id="KW-0732">Signal</keyword>
<dbReference type="InterPro" id="IPR006059">
    <property type="entry name" value="SBP"/>
</dbReference>
<dbReference type="Pfam" id="PF01547">
    <property type="entry name" value="SBP_bac_1"/>
    <property type="match status" value="1"/>
</dbReference>
<name>A0A9X2MR80_9BACL</name>
<dbReference type="PANTHER" id="PTHR43649:SF12">
    <property type="entry name" value="DIACETYLCHITOBIOSE BINDING PROTEIN DASA"/>
    <property type="match status" value="1"/>
</dbReference>
<proteinExistence type="predicted"/>
<protein>
    <submittedName>
        <fullName evidence="2">Extracellular solute-binding protein</fullName>
    </submittedName>
</protein>
<dbReference type="SUPFAM" id="SSF53850">
    <property type="entry name" value="Periplasmic binding protein-like II"/>
    <property type="match status" value="1"/>
</dbReference>
<dbReference type="PANTHER" id="PTHR43649">
    <property type="entry name" value="ARABINOSE-BINDING PROTEIN-RELATED"/>
    <property type="match status" value="1"/>
</dbReference>
<reference evidence="2" key="1">
    <citation type="submission" date="2022-08" db="EMBL/GenBank/DDBJ databases">
        <title>The genomic sequence of strain Paenibacillus sp. SCIV0701.</title>
        <authorList>
            <person name="Zhao H."/>
        </authorList>
    </citation>
    <scope>NUCLEOTIDE SEQUENCE</scope>
    <source>
        <strain evidence="2">SCIV0701</strain>
    </source>
</reference>
<dbReference type="Proteomes" id="UP001141950">
    <property type="component" value="Unassembled WGS sequence"/>
</dbReference>
<sequence length="543" mass="62327">MKKKMLVLVVAVSMMMSMIAACSTKESEENNSENAAVPQNFNATGFPVVNEKVTLKLMGAKAANQGPWDQMMFFEEMERLTNIHFEFDTPDNKVFQEKKNLTFASDNLPDVFFAGSLTTFDQINYGKQGLLIPLEDLIDQYAPNFKALMDKNPAIRRAITAPDGHIYALPQVSDIIRDMMFFRTYLNAEWMEALGNPQVAQTTDELLELLKRFRDEDPNKNGKQDELPLSFLNVKNDSLNIPRTYIMPAFGVLEDRPNQSRLQVSGDKVSAVFMSEGYKEFLKYMKTLHDEKLLDPEIFTHTDQQLKAKGQEGLIGMTMHAAPFSVFKVEKPEDNEKYPLVMPLTSAMNSEKLFTPRPNITIGTFAITKNNPHPEATMRWVDYLYTTEGFMLGNQGIEGEAWKWKDDNKNEWERITPEGMNKEEFRAQNTPDIGSTIPLLKSMELNYKQNDLVNNILNKQADELSQYAKEAMPLLFLSEEEESRANILKNDLMNYIAQMEAKFVLGKESFDNWDAYVSTLKKMNVDEYVEIYQKAYDRWIATN</sequence>
<feature type="chain" id="PRO_5040826004" evidence="1">
    <location>
        <begin position="21"/>
        <end position="543"/>
    </location>
</feature>
<comment type="caution">
    <text evidence="2">The sequence shown here is derived from an EMBL/GenBank/DDBJ whole genome shotgun (WGS) entry which is preliminary data.</text>
</comment>
<accession>A0A9X2MR80</accession>